<keyword evidence="3" id="KW-1185">Reference proteome</keyword>
<dbReference type="EMBL" id="CP003005">
    <property type="protein sequence ID" value="AEO59311.1"/>
    <property type="molecule type" value="Genomic_DNA"/>
</dbReference>
<dbReference type="VEuPathDB" id="FungiDB:MYCTH_2307514"/>
<evidence type="ECO:0000313" key="3">
    <source>
        <dbReference type="Proteomes" id="UP000007322"/>
    </source>
</evidence>
<dbReference type="GeneID" id="11514577"/>
<dbReference type="HOGENOM" id="CLU_2051281_0_0_1"/>
<protein>
    <submittedName>
        <fullName evidence="2">Uncharacterized protein</fullName>
    </submittedName>
</protein>
<accession>G2QFZ8</accession>
<dbReference type="eggNOG" id="ENOG502SS51">
    <property type="taxonomic scope" value="Eukaryota"/>
</dbReference>
<dbReference type="RefSeq" id="XP_003664556.1">
    <property type="nucleotide sequence ID" value="XM_003664508.1"/>
</dbReference>
<dbReference type="KEGG" id="mtm:MYCTH_2307514"/>
<sequence length="120" mass="13027">MRFLAFHFLLLLGGIRRVSGLALIWGRQHHSNATSSFDKRQQTVLVTKLSTIYYSGDSSKPRTAEPGFDIRIDLLHGLFGFCPTTVIAATDCGLGGACIDSFACSKGCGLTGDPVTTWTW</sequence>
<gene>
    <name evidence="2" type="ORF">MYCTH_2307514</name>
</gene>
<feature type="chain" id="PRO_5003435571" evidence="1">
    <location>
        <begin position="21"/>
        <end position="120"/>
    </location>
</feature>
<dbReference type="AlphaFoldDB" id="G2QFZ8"/>
<evidence type="ECO:0000313" key="2">
    <source>
        <dbReference type="EMBL" id="AEO59311.1"/>
    </source>
</evidence>
<dbReference type="OrthoDB" id="3547571at2759"/>
<reference evidence="2 3" key="1">
    <citation type="journal article" date="2011" name="Nat. Biotechnol.">
        <title>Comparative genomic analysis of the thermophilic biomass-degrading fungi Myceliophthora thermophila and Thielavia terrestris.</title>
        <authorList>
            <person name="Berka R.M."/>
            <person name="Grigoriev I.V."/>
            <person name="Otillar R."/>
            <person name="Salamov A."/>
            <person name="Grimwood J."/>
            <person name="Reid I."/>
            <person name="Ishmael N."/>
            <person name="John T."/>
            <person name="Darmond C."/>
            <person name="Moisan M.-C."/>
            <person name="Henrissat B."/>
            <person name="Coutinho P.M."/>
            <person name="Lombard V."/>
            <person name="Natvig D.O."/>
            <person name="Lindquist E."/>
            <person name="Schmutz J."/>
            <person name="Lucas S."/>
            <person name="Harris P."/>
            <person name="Powlowski J."/>
            <person name="Bellemare A."/>
            <person name="Taylor D."/>
            <person name="Butler G."/>
            <person name="de Vries R.P."/>
            <person name="Allijn I.E."/>
            <person name="van den Brink J."/>
            <person name="Ushinsky S."/>
            <person name="Storms R."/>
            <person name="Powell A.J."/>
            <person name="Paulsen I.T."/>
            <person name="Elbourne L.D.H."/>
            <person name="Baker S.E."/>
            <person name="Magnuson J."/>
            <person name="LaBoissiere S."/>
            <person name="Clutterbuck A.J."/>
            <person name="Martinez D."/>
            <person name="Wogulis M."/>
            <person name="de Leon A.L."/>
            <person name="Rey M.W."/>
            <person name="Tsang A."/>
        </authorList>
    </citation>
    <scope>NUCLEOTIDE SEQUENCE [LARGE SCALE GENOMIC DNA]</scope>
    <source>
        <strain evidence="3">ATCC 42464 / BCRC 31852 / DSM 1799</strain>
    </source>
</reference>
<evidence type="ECO:0000256" key="1">
    <source>
        <dbReference type="SAM" id="SignalP"/>
    </source>
</evidence>
<dbReference type="InParanoid" id="G2QFZ8"/>
<proteinExistence type="predicted"/>
<dbReference type="Proteomes" id="UP000007322">
    <property type="component" value="Chromosome 4"/>
</dbReference>
<keyword evidence="1" id="KW-0732">Signal</keyword>
<feature type="signal peptide" evidence="1">
    <location>
        <begin position="1"/>
        <end position="20"/>
    </location>
</feature>
<name>G2QFZ8_THET4</name>
<organism evidence="2 3">
    <name type="scientific">Thermothelomyces thermophilus (strain ATCC 42464 / BCRC 31852 / DSM 1799)</name>
    <name type="common">Sporotrichum thermophile</name>
    <dbReference type="NCBI Taxonomy" id="573729"/>
    <lineage>
        <taxon>Eukaryota</taxon>
        <taxon>Fungi</taxon>
        <taxon>Dikarya</taxon>
        <taxon>Ascomycota</taxon>
        <taxon>Pezizomycotina</taxon>
        <taxon>Sordariomycetes</taxon>
        <taxon>Sordariomycetidae</taxon>
        <taxon>Sordariales</taxon>
        <taxon>Chaetomiaceae</taxon>
        <taxon>Thermothelomyces</taxon>
    </lineage>
</organism>